<dbReference type="InterPro" id="IPR050706">
    <property type="entry name" value="Cyclic-di-GMP_PDE-like"/>
</dbReference>
<dbReference type="InterPro" id="IPR000160">
    <property type="entry name" value="GGDEF_dom"/>
</dbReference>
<dbReference type="InterPro" id="IPR001633">
    <property type="entry name" value="EAL_dom"/>
</dbReference>
<dbReference type="PROSITE" id="PS50883">
    <property type="entry name" value="EAL"/>
    <property type="match status" value="1"/>
</dbReference>
<dbReference type="PANTHER" id="PTHR33121">
    <property type="entry name" value="CYCLIC DI-GMP PHOSPHODIESTERASE PDEF"/>
    <property type="match status" value="1"/>
</dbReference>
<dbReference type="OrthoDB" id="23692at2"/>
<evidence type="ECO:0000313" key="5">
    <source>
        <dbReference type="Proteomes" id="UP000298468"/>
    </source>
</evidence>
<feature type="domain" description="GGDEF" evidence="3">
    <location>
        <begin position="208"/>
        <end position="327"/>
    </location>
</feature>
<dbReference type="SUPFAM" id="SSF55073">
    <property type="entry name" value="Nucleotide cyclase"/>
    <property type="match status" value="1"/>
</dbReference>
<accession>A0A4R9BG27</accession>
<dbReference type="SMART" id="SM00267">
    <property type="entry name" value="GGDEF"/>
    <property type="match status" value="1"/>
</dbReference>
<dbReference type="NCBIfam" id="TIGR00254">
    <property type="entry name" value="GGDEF"/>
    <property type="match status" value="1"/>
</dbReference>
<dbReference type="PANTHER" id="PTHR33121:SF79">
    <property type="entry name" value="CYCLIC DI-GMP PHOSPHODIESTERASE PDED-RELATED"/>
    <property type="match status" value="1"/>
</dbReference>
<dbReference type="Gene3D" id="3.30.70.270">
    <property type="match status" value="1"/>
</dbReference>
<dbReference type="CDD" id="cd01949">
    <property type="entry name" value="GGDEF"/>
    <property type="match status" value="1"/>
</dbReference>
<dbReference type="SUPFAM" id="SSF141868">
    <property type="entry name" value="EAL domain-like"/>
    <property type="match status" value="1"/>
</dbReference>
<protein>
    <submittedName>
        <fullName evidence="4">GGDEF domain-containing protein</fullName>
    </submittedName>
</protein>
<feature type="transmembrane region" description="Helical" evidence="1">
    <location>
        <begin position="85"/>
        <end position="111"/>
    </location>
</feature>
<evidence type="ECO:0000259" key="2">
    <source>
        <dbReference type="PROSITE" id="PS50883"/>
    </source>
</evidence>
<dbReference type="EMBL" id="SOHM01000048">
    <property type="protein sequence ID" value="TFD83727.1"/>
    <property type="molecule type" value="Genomic_DNA"/>
</dbReference>
<name>A0A4R9BG27_9MICO</name>
<comment type="caution">
    <text evidence="4">The sequence shown here is derived from an EMBL/GenBank/DDBJ whole genome shotgun (WGS) entry which is preliminary data.</text>
</comment>
<keyword evidence="1" id="KW-0812">Transmembrane</keyword>
<dbReference type="Proteomes" id="UP000298468">
    <property type="component" value="Unassembled WGS sequence"/>
</dbReference>
<evidence type="ECO:0000259" key="3">
    <source>
        <dbReference type="PROSITE" id="PS50887"/>
    </source>
</evidence>
<proteinExistence type="predicted"/>
<dbReference type="InterPro" id="IPR043128">
    <property type="entry name" value="Rev_trsase/Diguanyl_cyclase"/>
</dbReference>
<dbReference type="RefSeq" id="WP_134642720.1">
    <property type="nucleotide sequence ID" value="NZ_SOHM01000048.1"/>
</dbReference>
<keyword evidence="1" id="KW-0472">Membrane</keyword>
<reference evidence="4 5" key="1">
    <citation type="submission" date="2019-03" db="EMBL/GenBank/DDBJ databases">
        <title>Genomics of glacier-inhabiting Cryobacterium strains.</title>
        <authorList>
            <person name="Liu Q."/>
            <person name="Xin Y.-H."/>
        </authorList>
    </citation>
    <scope>NUCLEOTIDE SEQUENCE [LARGE SCALE GENOMIC DNA]</scope>
    <source>
        <strain evidence="4 5">Sr59</strain>
    </source>
</reference>
<keyword evidence="1" id="KW-1133">Transmembrane helix</keyword>
<feature type="transmembrane region" description="Helical" evidence="1">
    <location>
        <begin position="55"/>
        <end position="73"/>
    </location>
</feature>
<dbReference type="InterPro" id="IPR035919">
    <property type="entry name" value="EAL_sf"/>
</dbReference>
<dbReference type="GO" id="GO:0071111">
    <property type="term" value="F:cyclic-guanylate-specific phosphodiesterase activity"/>
    <property type="evidence" value="ECO:0007669"/>
    <property type="project" value="InterPro"/>
</dbReference>
<dbReference type="PROSITE" id="PS50887">
    <property type="entry name" value="GGDEF"/>
    <property type="match status" value="1"/>
</dbReference>
<dbReference type="Gene3D" id="3.20.20.450">
    <property type="entry name" value="EAL domain"/>
    <property type="match status" value="1"/>
</dbReference>
<keyword evidence="5" id="KW-1185">Reference proteome</keyword>
<organism evidence="4 5">
    <name type="scientific">Cryobacterium lactosi</name>
    <dbReference type="NCBI Taxonomy" id="1259202"/>
    <lineage>
        <taxon>Bacteria</taxon>
        <taxon>Bacillati</taxon>
        <taxon>Actinomycetota</taxon>
        <taxon>Actinomycetes</taxon>
        <taxon>Micrococcales</taxon>
        <taxon>Microbacteriaceae</taxon>
        <taxon>Cryobacterium</taxon>
    </lineage>
</organism>
<dbReference type="Pfam" id="PF00990">
    <property type="entry name" value="GGDEF"/>
    <property type="match status" value="1"/>
</dbReference>
<sequence length="589" mass="62608">MAHSAQRSGVGYRPGLFNAAESAGLLLGFSQIGFGLPLFLYAWFVSAQQAEPEVVLLAVGAALLASGALTAGFRRRMSIPVRHVSLCWMGVTAVLCQAATGGSAITFTFAWTPCMLALIAFAVIPAAQSLVYPAVFIPLAIITLAVHPGTHAADVAMSSLLMLATGLGLSWFARSALLAETDELTGIPNFGGFEQVLSAAMRDTAPGEPLSLVRLDINEFALVNRREGLEGGDAAMVTFVTGVSAALPTTATVARMEGDAFAILLPSFTSGQARDLLSRVQGQVAGFSAGISSREGDESQSEFFGRAGKSLFEAQRVGRGKIVTHGGYYASPAAVRDGLRNGEFFLHFQPVVDLVTGAAIGAEALVRWQHPTRGLVPPAEFIPLCEASGSMEVLGHWVIRESIARAADWRRLRRWDREPVSVSINASARELASTGYGAYVLAECADTGLPPGLVRIEVTETDLGTDTAAVRANIRILRGAGVLISMDDFGTGHSSLSRLTEIDLDVLKIDQSFVAVIESGRDSPVADLTIKLAATLGLQVIAEGVETEEQAEWLRQRGCSFAQGYLYSRPVPSDEFVERFLVHRSAARP</sequence>
<evidence type="ECO:0000256" key="1">
    <source>
        <dbReference type="SAM" id="Phobius"/>
    </source>
</evidence>
<evidence type="ECO:0000313" key="4">
    <source>
        <dbReference type="EMBL" id="TFD83727.1"/>
    </source>
</evidence>
<dbReference type="Pfam" id="PF00563">
    <property type="entry name" value="EAL"/>
    <property type="match status" value="1"/>
</dbReference>
<dbReference type="AlphaFoldDB" id="A0A4R9BG27"/>
<feature type="transmembrane region" description="Helical" evidence="1">
    <location>
        <begin position="23"/>
        <end position="43"/>
    </location>
</feature>
<gene>
    <name evidence="4" type="ORF">E3T61_20670</name>
</gene>
<feature type="domain" description="EAL" evidence="2">
    <location>
        <begin position="328"/>
        <end position="584"/>
    </location>
</feature>
<dbReference type="SMART" id="SM00052">
    <property type="entry name" value="EAL"/>
    <property type="match status" value="1"/>
</dbReference>
<dbReference type="InterPro" id="IPR029787">
    <property type="entry name" value="Nucleotide_cyclase"/>
</dbReference>
<dbReference type="CDD" id="cd01948">
    <property type="entry name" value="EAL"/>
    <property type="match status" value="1"/>
</dbReference>
<feature type="transmembrane region" description="Helical" evidence="1">
    <location>
        <begin position="117"/>
        <end position="146"/>
    </location>
</feature>